<dbReference type="InterPro" id="IPR007197">
    <property type="entry name" value="rSAM"/>
</dbReference>
<dbReference type="Proteomes" id="UP001500212">
    <property type="component" value="Unassembled WGS sequence"/>
</dbReference>
<feature type="domain" description="Radical SAM core" evidence="5">
    <location>
        <begin position="1"/>
        <end position="195"/>
    </location>
</feature>
<dbReference type="InterPro" id="IPR058240">
    <property type="entry name" value="rSAM_sf"/>
</dbReference>
<keyword evidence="1" id="KW-0949">S-adenosyl-L-methionine</keyword>
<evidence type="ECO:0000256" key="4">
    <source>
        <dbReference type="ARBA" id="ARBA00023014"/>
    </source>
</evidence>
<comment type="caution">
    <text evidence="6">The sequence shown here is derived from an EMBL/GenBank/DDBJ whole genome shotgun (WGS) entry which is preliminary data.</text>
</comment>
<evidence type="ECO:0000256" key="3">
    <source>
        <dbReference type="ARBA" id="ARBA00023004"/>
    </source>
</evidence>
<organism evidence="6 7">
    <name type="scientific">Actinoallomurus liliacearum</name>
    <dbReference type="NCBI Taxonomy" id="1080073"/>
    <lineage>
        <taxon>Bacteria</taxon>
        <taxon>Bacillati</taxon>
        <taxon>Actinomycetota</taxon>
        <taxon>Actinomycetes</taxon>
        <taxon>Streptosporangiales</taxon>
        <taxon>Thermomonosporaceae</taxon>
        <taxon>Actinoallomurus</taxon>
    </lineage>
</organism>
<evidence type="ECO:0000259" key="5">
    <source>
        <dbReference type="PROSITE" id="PS51918"/>
    </source>
</evidence>
<dbReference type="PANTHER" id="PTHR11228">
    <property type="entry name" value="RADICAL SAM DOMAIN PROTEIN"/>
    <property type="match status" value="1"/>
</dbReference>
<dbReference type="PANTHER" id="PTHR11228:SF7">
    <property type="entry name" value="PQQA PEPTIDE CYCLASE"/>
    <property type="match status" value="1"/>
</dbReference>
<dbReference type="SUPFAM" id="SSF102114">
    <property type="entry name" value="Radical SAM enzymes"/>
    <property type="match status" value="1"/>
</dbReference>
<evidence type="ECO:0000313" key="7">
    <source>
        <dbReference type="Proteomes" id="UP001500212"/>
    </source>
</evidence>
<sequence>MLRVVDTIIAAGPERVSFAGGEPLLVPWWDEAARLLNSAGIPVTIFISGWLMDEEMADKLTTSVTTVTVSVDGPDKETHDAIRGRIGSFDRAMAALDRLIRVKRQRMAGSETCYQLGVDYTVTRTGKRNIDDFVEKVTSRFAELDYVRIGAAMPVGLAQETQFVRSELLNDEELDALVDSELELMSRARNGVSVEVTDVRTFLPTSPDSIEGESIAQIEPDGALRAFAIYEAKVGNILDEPLDVLWDRAIAWRNDPFVLEQKSSIKTLDDWARVTRVLDRRYGSDEDKARIVRRNAVLRQSGSAARRDGS</sequence>
<evidence type="ECO:0000256" key="1">
    <source>
        <dbReference type="ARBA" id="ARBA00022691"/>
    </source>
</evidence>
<dbReference type="PROSITE" id="PS51918">
    <property type="entry name" value="RADICAL_SAM"/>
    <property type="match status" value="1"/>
</dbReference>
<evidence type="ECO:0000256" key="2">
    <source>
        <dbReference type="ARBA" id="ARBA00022723"/>
    </source>
</evidence>
<dbReference type="InterPro" id="IPR013785">
    <property type="entry name" value="Aldolase_TIM"/>
</dbReference>
<keyword evidence="3" id="KW-0408">Iron</keyword>
<accession>A0ABP8TV86</accession>
<gene>
    <name evidence="6" type="ORF">GCM10023195_64500</name>
</gene>
<proteinExistence type="predicted"/>
<dbReference type="EMBL" id="BAABHJ010000027">
    <property type="protein sequence ID" value="GAA4614740.1"/>
    <property type="molecule type" value="Genomic_DNA"/>
</dbReference>
<protein>
    <recommendedName>
        <fullName evidence="5">Radical SAM core domain-containing protein</fullName>
    </recommendedName>
</protein>
<keyword evidence="7" id="KW-1185">Reference proteome</keyword>
<dbReference type="Gene3D" id="3.20.20.70">
    <property type="entry name" value="Aldolase class I"/>
    <property type="match status" value="1"/>
</dbReference>
<dbReference type="InterPro" id="IPR050377">
    <property type="entry name" value="Radical_SAM_PqqE_MftC-like"/>
</dbReference>
<evidence type="ECO:0000313" key="6">
    <source>
        <dbReference type="EMBL" id="GAA4614740.1"/>
    </source>
</evidence>
<name>A0ABP8TV86_9ACTN</name>
<keyword evidence="2" id="KW-0479">Metal-binding</keyword>
<reference evidence="7" key="1">
    <citation type="journal article" date="2019" name="Int. J. Syst. Evol. Microbiol.">
        <title>The Global Catalogue of Microorganisms (GCM) 10K type strain sequencing project: providing services to taxonomists for standard genome sequencing and annotation.</title>
        <authorList>
            <consortium name="The Broad Institute Genomics Platform"/>
            <consortium name="The Broad Institute Genome Sequencing Center for Infectious Disease"/>
            <person name="Wu L."/>
            <person name="Ma J."/>
        </authorList>
    </citation>
    <scope>NUCLEOTIDE SEQUENCE [LARGE SCALE GENOMIC DNA]</scope>
    <source>
        <strain evidence="7">JCM 17938</strain>
    </source>
</reference>
<dbReference type="Pfam" id="PF04055">
    <property type="entry name" value="Radical_SAM"/>
    <property type="match status" value="1"/>
</dbReference>
<keyword evidence="4" id="KW-0411">Iron-sulfur</keyword>